<organism evidence="3 4">
    <name type="scientific">Acetivibrio clariflavus (strain DSM 19732 / NBRC 101661 / EBR45)</name>
    <name type="common">Clostridium clariflavum</name>
    <dbReference type="NCBI Taxonomy" id="720554"/>
    <lineage>
        <taxon>Bacteria</taxon>
        <taxon>Bacillati</taxon>
        <taxon>Bacillota</taxon>
        <taxon>Clostridia</taxon>
        <taxon>Eubacteriales</taxon>
        <taxon>Oscillospiraceae</taxon>
        <taxon>Acetivibrio</taxon>
    </lineage>
</organism>
<dbReference type="Proteomes" id="UP000005435">
    <property type="component" value="Chromosome"/>
</dbReference>
<evidence type="ECO:0000313" key="4">
    <source>
        <dbReference type="Proteomes" id="UP000005435"/>
    </source>
</evidence>
<evidence type="ECO:0000313" key="3">
    <source>
        <dbReference type="EMBL" id="AEV69362.1"/>
    </source>
</evidence>
<name>G8M353_ACECE</name>
<dbReference type="RefSeq" id="WP_014255912.1">
    <property type="nucleotide sequence ID" value="NC_016627.1"/>
</dbReference>
<dbReference type="OrthoDB" id="9814612at2"/>
<feature type="domain" description="Glycosyltransferase subfamily 4-like N-terminal" evidence="2">
    <location>
        <begin position="13"/>
        <end position="185"/>
    </location>
</feature>
<evidence type="ECO:0000259" key="1">
    <source>
        <dbReference type="Pfam" id="PF00534"/>
    </source>
</evidence>
<dbReference type="PANTHER" id="PTHR12526">
    <property type="entry name" value="GLYCOSYLTRANSFERASE"/>
    <property type="match status" value="1"/>
</dbReference>
<dbReference type="EMBL" id="CP003065">
    <property type="protein sequence ID" value="AEV69362.1"/>
    <property type="molecule type" value="Genomic_DNA"/>
</dbReference>
<protein>
    <submittedName>
        <fullName evidence="3">Glycosyltransferase</fullName>
    </submittedName>
</protein>
<reference evidence="3 4" key="2">
    <citation type="journal article" date="2012" name="Stand. Genomic Sci.">
        <title>Complete Genome Sequence of Clostridium clariflavum DSM 19732.</title>
        <authorList>
            <person name="Izquierdo J.A."/>
            <person name="Goodwin L."/>
            <person name="Davenport K.W."/>
            <person name="Teshima H."/>
            <person name="Bruce D."/>
            <person name="Detter C."/>
            <person name="Tapia R."/>
            <person name="Han S."/>
            <person name="Land M."/>
            <person name="Hauser L."/>
            <person name="Jeffries C.D."/>
            <person name="Han J."/>
            <person name="Pitluck S."/>
            <person name="Nolan M."/>
            <person name="Chen A."/>
            <person name="Huntemann M."/>
            <person name="Mavromatis K."/>
            <person name="Mikhailova N."/>
            <person name="Liolios K."/>
            <person name="Woyke T."/>
            <person name="Lynd L.R."/>
        </authorList>
    </citation>
    <scope>NUCLEOTIDE SEQUENCE [LARGE SCALE GENOMIC DNA]</scope>
    <source>
        <strain evidence="4">DSM 19732 / NBRC 101661 / EBR45</strain>
    </source>
</reference>
<dbReference type="Pfam" id="PF00534">
    <property type="entry name" value="Glycos_transf_1"/>
    <property type="match status" value="1"/>
</dbReference>
<dbReference type="CDD" id="cd03801">
    <property type="entry name" value="GT4_PimA-like"/>
    <property type="match status" value="1"/>
</dbReference>
<dbReference type="InterPro" id="IPR001296">
    <property type="entry name" value="Glyco_trans_1"/>
</dbReference>
<keyword evidence="4" id="KW-1185">Reference proteome</keyword>
<accession>G8M353</accession>
<dbReference type="SUPFAM" id="SSF53756">
    <property type="entry name" value="UDP-Glycosyltransferase/glycogen phosphorylase"/>
    <property type="match status" value="1"/>
</dbReference>
<dbReference type="eggNOG" id="COG0438">
    <property type="taxonomic scope" value="Bacteria"/>
</dbReference>
<keyword evidence="3" id="KW-0808">Transferase</keyword>
<dbReference type="GO" id="GO:0016757">
    <property type="term" value="F:glycosyltransferase activity"/>
    <property type="evidence" value="ECO:0007669"/>
    <property type="project" value="InterPro"/>
</dbReference>
<dbReference type="InterPro" id="IPR028098">
    <property type="entry name" value="Glyco_trans_4-like_N"/>
</dbReference>
<dbReference type="STRING" id="720554.Clocl_2813"/>
<dbReference type="KEGG" id="ccl:Clocl_2813"/>
<sequence length="384" mass="43310">MRILAVAHDKEFIGGANRSLLMVLSSLKANYNVECDVLLPGKDGSFESKLKEAGINCIVSSYKGVFCACKGDKKDILRKVNVHFKYIKQKFLGRQLAKQLGDKKYDLIYTNTRFPAVGAEIAHCLKIPHICHIREIGSPAMYCGKWSYSEIYRKSDKIILISQALYNRVAEDVPTDKLVMIYNGISGDIGLPVHELFPNGRFNMVLAGRIVPDKGHEDAILAVYKMIQDNCENIHLYIAGSSPSSGKQYEDKLKNMIEKYSLQDKVTFLGEVQNMREIRKDMDIELVCSVCETFGRVTVEGMRNGLLVIGSNTGGTPEIIQDNETGYLYEQGNPSDLARILKMVYHNPDRGREIAMAGYVMSQKKFTEEDNVRRIYEVMCELCN</sequence>
<feature type="domain" description="Glycosyl transferase family 1" evidence="1">
    <location>
        <begin position="197"/>
        <end position="355"/>
    </location>
</feature>
<proteinExistence type="predicted"/>
<dbReference type="AlphaFoldDB" id="G8M353"/>
<dbReference type="HOGENOM" id="CLU_009583_0_2_9"/>
<evidence type="ECO:0000259" key="2">
    <source>
        <dbReference type="Pfam" id="PF13439"/>
    </source>
</evidence>
<dbReference type="Pfam" id="PF13439">
    <property type="entry name" value="Glyco_transf_4"/>
    <property type="match status" value="1"/>
</dbReference>
<reference evidence="4" key="1">
    <citation type="submission" date="2011-12" db="EMBL/GenBank/DDBJ databases">
        <title>Complete sequence of Clostridium clariflavum DSM 19732.</title>
        <authorList>
            <consortium name="US DOE Joint Genome Institute"/>
            <person name="Lucas S."/>
            <person name="Han J."/>
            <person name="Lapidus A."/>
            <person name="Cheng J.-F."/>
            <person name="Goodwin L."/>
            <person name="Pitluck S."/>
            <person name="Peters L."/>
            <person name="Teshima H."/>
            <person name="Detter J.C."/>
            <person name="Han C."/>
            <person name="Tapia R."/>
            <person name="Land M."/>
            <person name="Hauser L."/>
            <person name="Kyrpides N."/>
            <person name="Ivanova N."/>
            <person name="Pagani I."/>
            <person name="Kitzmiller T."/>
            <person name="Lynd L."/>
            <person name="Izquierdo J."/>
            <person name="Woyke T."/>
        </authorList>
    </citation>
    <scope>NUCLEOTIDE SEQUENCE [LARGE SCALE GENOMIC DNA]</scope>
    <source>
        <strain evidence="4">DSM 19732 / NBRC 101661 / EBR45</strain>
    </source>
</reference>
<dbReference type="Gene3D" id="3.40.50.2000">
    <property type="entry name" value="Glycogen Phosphorylase B"/>
    <property type="match status" value="2"/>
</dbReference>
<gene>
    <name evidence="3" type="ordered locus">Clocl_2813</name>
</gene>